<evidence type="ECO:0008006" key="3">
    <source>
        <dbReference type="Google" id="ProtNLM"/>
    </source>
</evidence>
<dbReference type="Gene3D" id="1.20.58.1000">
    <property type="entry name" value="Metal-sensitive repressor, helix protomer"/>
    <property type="match status" value="1"/>
</dbReference>
<dbReference type="InterPro" id="IPR038390">
    <property type="entry name" value="Metal_Tscrpt_repr_sf"/>
</dbReference>
<comment type="caution">
    <text evidence="1">The sequence shown here is derived from an EMBL/GenBank/DDBJ whole genome shotgun (WGS) entry which is preliminary data.</text>
</comment>
<reference evidence="1" key="1">
    <citation type="journal article" date="2015" name="Nature">
        <title>rRNA introns, odd ribosomes, and small enigmatic genomes across a large radiation of phyla.</title>
        <authorList>
            <person name="Brown C.T."/>
            <person name="Hug L.A."/>
            <person name="Thomas B.C."/>
            <person name="Sharon I."/>
            <person name="Castelle C.J."/>
            <person name="Singh A."/>
            <person name="Wilkins M.J."/>
            <person name="Williams K.H."/>
            <person name="Banfield J.F."/>
        </authorList>
    </citation>
    <scope>NUCLEOTIDE SEQUENCE [LARGE SCALE GENOMIC DNA]</scope>
</reference>
<accession>A0A0G0N0B9</accession>
<dbReference type="GO" id="GO:0003677">
    <property type="term" value="F:DNA binding"/>
    <property type="evidence" value="ECO:0007669"/>
    <property type="project" value="InterPro"/>
</dbReference>
<name>A0A0G0N0B9_9BACT</name>
<proteinExistence type="predicted"/>
<dbReference type="AlphaFoldDB" id="A0A0G0N0B9"/>
<evidence type="ECO:0000313" key="2">
    <source>
        <dbReference type="Proteomes" id="UP000034022"/>
    </source>
</evidence>
<dbReference type="PANTHER" id="PTHR33677">
    <property type="entry name" value="TRANSCRIPTIONAL REPRESSOR FRMR-RELATED"/>
    <property type="match status" value="1"/>
</dbReference>
<evidence type="ECO:0000313" key="1">
    <source>
        <dbReference type="EMBL" id="KKQ70561.1"/>
    </source>
</evidence>
<dbReference type="Pfam" id="PF02583">
    <property type="entry name" value="Trns_repr_metal"/>
    <property type="match status" value="1"/>
</dbReference>
<dbReference type="GO" id="GO:0045892">
    <property type="term" value="P:negative regulation of DNA-templated transcription"/>
    <property type="evidence" value="ECO:0007669"/>
    <property type="project" value="UniProtKB-ARBA"/>
</dbReference>
<dbReference type="EMBL" id="LBUU01000004">
    <property type="protein sequence ID" value="KKQ70561.1"/>
    <property type="molecule type" value="Genomic_DNA"/>
</dbReference>
<dbReference type="Proteomes" id="UP000034022">
    <property type="component" value="Unassembled WGS sequence"/>
</dbReference>
<organism evidence="1 2">
    <name type="scientific">Candidatus Falkowbacteria bacterium GW2011_GWE1_38_31</name>
    <dbReference type="NCBI Taxonomy" id="1618638"/>
    <lineage>
        <taxon>Bacteria</taxon>
        <taxon>Candidatus Falkowiibacteriota</taxon>
    </lineage>
</organism>
<dbReference type="CDD" id="cd10148">
    <property type="entry name" value="CsoR-like_DUF156"/>
    <property type="match status" value="1"/>
</dbReference>
<dbReference type="InterPro" id="IPR003735">
    <property type="entry name" value="Metal_Tscrpt_repr"/>
</dbReference>
<sequence>MKTQEQLINNIIGQLNGINRMIEEKKDCFSVIVQMKAVKSALNSLTNKYIEENFVSCLDSCGSRKKSEMIKKLVLELTKNN</sequence>
<dbReference type="PANTHER" id="PTHR33677:SF5">
    <property type="entry name" value="TRANSCRIPTIONAL REPRESSOR FRMR"/>
    <property type="match status" value="1"/>
</dbReference>
<dbReference type="GO" id="GO:0046872">
    <property type="term" value="F:metal ion binding"/>
    <property type="evidence" value="ECO:0007669"/>
    <property type="project" value="InterPro"/>
</dbReference>
<protein>
    <recommendedName>
        <fullName evidence="3">Copper-sensing transcriptional repressor CsoR</fullName>
    </recommendedName>
</protein>
<gene>
    <name evidence="1" type="ORF">US91_C0004G0046</name>
</gene>